<feature type="active site" description="Nucleophile" evidence="4">
    <location>
        <position position="142"/>
    </location>
</feature>
<feature type="chain" id="PRO_5041600359" evidence="5">
    <location>
        <begin position="34"/>
        <end position="268"/>
    </location>
</feature>
<organism evidence="7 10">
    <name type="scientific">Agrobacterium vitis</name>
    <name type="common">Rhizobium vitis</name>
    <dbReference type="NCBI Taxonomy" id="373"/>
    <lineage>
        <taxon>Bacteria</taxon>
        <taxon>Pseudomonadati</taxon>
        <taxon>Pseudomonadota</taxon>
        <taxon>Alphaproteobacteria</taxon>
        <taxon>Hyphomicrobiales</taxon>
        <taxon>Rhizobiaceae</taxon>
        <taxon>Rhizobium/Agrobacterium group</taxon>
        <taxon>Agrobacterium</taxon>
    </lineage>
</organism>
<keyword evidence="5" id="KW-0732">Signal</keyword>
<dbReference type="InterPro" id="IPR050546">
    <property type="entry name" value="Glycosyl_Hydrlase_16"/>
</dbReference>
<keyword evidence="3" id="KW-0326">Glycosidase</keyword>
<dbReference type="InterPro" id="IPR013320">
    <property type="entry name" value="ConA-like_dom_sf"/>
</dbReference>
<keyword evidence="2 7" id="KW-0378">Hydrolase</keyword>
<gene>
    <name evidence="8" type="ORF">GOZ88_23200</name>
    <name evidence="7" type="ORF">GOZ90_17780</name>
</gene>
<comment type="similarity">
    <text evidence="1">Belongs to the glycosyl hydrolase 16 family.</text>
</comment>
<dbReference type="Proteomes" id="UP000440716">
    <property type="component" value="Unassembled WGS sequence"/>
</dbReference>
<reference evidence="9 10" key="1">
    <citation type="submission" date="2019-12" db="EMBL/GenBank/DDBJ databases">
        <title>Whole-genome sequencing of Allorhizobium vitis.</title>
        <authorList>
            <person name="Gan H.M."/>
            <person name="Szegedi E."/>
            <person name="Burr T."/>
            <person name="Savka M.A."/>
        </authorList>
    </citation>
    <scope>NUCLEOTIDE SEQUENCE [LARGE SCALE GENOMIC DNA]</scope>
    <source>
        <strain evidence="8 9">CG415</strain>
        <strain evidence="7 10">CG516</strain>
    </source>
</reference>
<dbReference type="InterPro" id="IPR000757">
    <property type="entry name" value="Beta-glucanase-like"/>
</dbReference>
<evidence type="ECO:0000313" key="8">
    <source>
        <dbReference type="EMBL" id="MVA59022.1"/>
    </source>
</evidence>
<dbReference type="PANTHER" id="PTHR10963">
    <property type="entry name" value="GLYCOSYL HYDROLASE-RELATED"/>
    <property type="match status" value="1"/>
</dbReference>
<sequence length="268" mass="30114">MNHPSPSRGLFSRLLSASAFGATVLMTLSTAHAQQPAEGQSFVDTFDKLDLKRWYISDGWNNGPHQNCTWTKKNVKIKDGHLELTFDDKPLGERQYSCAEIQTKQRFSYGTYEARLKTADASGLNSAFFTFIGPRDKSPHDEIDFEILGKNLNEVQVNQYISAKGGNEKMAAVDNGANKGFNDYAFVWEKDRLRYYVNGKLVQDVTDPAKLPSHTQKIFFSLWGTDTLKDWMGSFSYSGPQTMTVERLAFTALGDKCQFPESVACTLN</sequence>
<name>A0A1S2DMZ2_AGRVI</name>
<evidence type="ECO:0000259" key="6">
    <source>
        <dbReference type="PROSITE" id="PS51762"/>
    </source>
</evidence>
<comment type="caution">
    <text evidence="7">The sequence shown here is derived from an EMBL/GenBank/DDBJ whole genome shotgun (WGS) entry which is preliminary data.</text>
</comment>
<dbReference type="EMBL" id="WPHR01000017">
    <property type="protein sequence ID" value="MUZ74539.1"/>
    <property type="molecule type" value="Genomic_DNA"/>
</dbReference>
<feature type="domain" description="GH16" evidence="6">
    <location>
        <begin position="1"/>
        <end position="256"/>
    </location>
</feature>
<dbReference type="EMBL" id="WPHU01000011">
    <property type="protein sequence ID" value="MVA59022.1"/>
    <property type="molecule type" value="Genomic_DNA"/>
</dbReference>
<dbReference type="GO" id="GO:0005975">
    <property type="term" value="P:carbohydrate metabolic process"/>
    <property type="evidence" value="ECO:0007669"/>
    <property type="project" value="InterPro"/>
</dbReference>
<proteinExistence type="inferred from homology"/>
<evidence type="ECO:0000256" key="5">
    <source>
        <dbReference type="SAM" id="SignalP"/>
    </source>
</evidence>
<dbReference type="Proteomes" id="UP000477951">
    <property type="component" value="Unassembled WGS sequence"/>
</dbReference>
<dbReference type="PANTHER" id="PTHR10963:SF55">
    <property type="entry name" value="GLYCOSIDE HYDROLASE FAMILY 16 PROTEIN"/>
    <property type="match status" value="1"/>
</dbReference>
<evidence type="ECO:0000256" key="2">
    <source>
        <dbReference type="ARBA" id="ARBA00022801"/>
    </source>
</evidence>
<evidence type="ECO:0000313" key="10">
    <source>
        <dbReference type="Proteomes" id="UP000477951"/>
    </source>
</evidence>
<evidence type="ECO:0000313" key="9">
    <source>
        <dbReference type="Proteomes" id="UP000440716"/>
    </source>
</evidence>
<dbReference type="Pfam" id="PF00722">
    <property type="entry name" value="Glyco_hydro_16"/>
    <property type="match status" value="1"/>
</dbReference>
<dbReference type="PROSITE" id="PS51762">
    <property type="entry name" value="GH16_2"/>
    <property type="match status" value="1"/>
</dbReference>
<dbReference type="SUPFAM" id="SSF49899">
    <property type="entry name" value="Concanavalin A-like lectins/glucanases"/>
    <property type="match status" value="1"/>
</dbReference>
<accession>A0A1S2DMZ2</accession>
<protein>
    <submittedName>
        <fullName evidence="7">Family 16 glycosylhydrolase</fullName>
    </submittedName>
</protein>
<dbReference type="AlphaFoldDB" id="A0A1S2DMZ2"/>
<dbReference type="PRINTS" id="PR00737">
    <property type="entry name" value="GLHYDRLASE16"/>
</dbReference>
<evidence type="ECO:0000313" key="7">
    <source>
        <dbReference type="EMBL" id="MUZ74539.1"/>
    </source>
</evidence>
<feature type="signal peptide" evidence="5">
    <location>
        <begin position="1"/>
        <end position="33"/>
    </location>
</feature>
<feature type="active site" description="Proton donor" evidence="4">
    <location>
        <position position="146"/>
    </location>
</feature>
<evidence type="ECO:0000256" key="1">
    <source>
        <dbReference type="ARBA" id="ARBA00006865"/>
    </source>
</evidence>
<dbReference type="GO" id="GO:0004553">
    <property type="term" value="F:hydrolase activity, hydrolyzing O-glycosyl compounds"/>
    <property type="evidence" value="ECO:0007669"/>
    <property type="project" value="InterPro"/>
</dbReference>
<dbReference type="Gene3D" id="2.60.120.200">
    <property type="match status" value="1"/>
</dbReference>
<dbReference type="InterPro" id="IPR008264">
    <property type="entry name" value="Beta_glucanase"/>
</dbReference>
<evidence type="ECO:0000256" key="3">
    <source>
        <dbReference type="ARBA" id="ARBA00023295"/>
    </source>
</evidence>
<evidence type="ECO:0000256" key="4">
    <source>
        <dbReference type="PIRSR" id="PIRSR608264-1"/>
    </source>
</evidence>